<feature type="domain" description="TGS" evidence="4">
    <location>
        <begin position="381"/>
        <end position="442"/>
    </location>
</feature>
<dbReference type="InterPro" id="IPR006674">
    <property type="entry name" value="HD_domain"/>
</dbReference>
<dbReference type="Gene3D" id="3.10.20.30">
    <property type="match status" value="1"/>
</dbReference>
<dbReference type="EMBL" id="MFGC01000023">
    <property type="protein sequence ID" value="OGF27736.1"/>
    <property type="molecule type" value="Genomic_DNA"/>
</dbReference>
<dbReference type="InterPro" id="IPR003607">
    <property type="entry name" value="HD/PDEase_dom"/>
</dbReference>
<comment type="pathway">
    <text evidence="1">Purine metabolism.</text>
</comment>
<dbReference type="PANTHER" id="PTHR21262:SF31">
    <property type="entry name" value="GTP PYROPHOSPHOKINASE"/>
    <property type="match status" value="1"/>
</dbReference>
<dbReference type="InterPro" id="IPR004095">
    <property type="entry name" value="TGS"/>
</dbReference>
<evidence type="ECO:0000313" key="5">
    <source>
        <dbReference type="EMBL" id="OGF27736.1"/>
    </source>
</evidence>
<dbReference type="CDD" id="cd05399">
    <property type="entry name" value="NT_Rel-Spo_like"/>
    <property type="match status" value="1"/>
</dbReference>
<evidence type="ECO:0000259" key="4">
    <source>
        <dbReference type="PROSITE" id="PS51880"/>
    </source>
</evidence>
<comment type="caution">
    <text evidence="5">The sequence shown here is derived from an EMBL/GenBank/DDBJ whole genome shotgun (WGS) entry which is preliminary data.</text>
</comment>
<dbReference type="PROSITE" id="PS51880">
    <property type="entry name" value="TGS"/>
    <property type="match status" value="1"/>
</dbReference>
<dbReference type="InterPro" id="IPR007685">
    <property type="entry name" value="RelA_SpoT"/>
</dbReference>
<dbReference type="InterPro" id="IPR033655">
    <property type="entry name" value="TGS_RelA/SpoT"/>
</dbReference>
<dbReference type="CDD" id="cd01668">
    <property type="entry name" value="TGS_RSH"/>
    <property type="match status" value="1"/>
</dbReference>
<dbReference type="Proteomes" id="UP000178925">
    <property type="component" value="Unassembled WGS sequence"/>
</dbReference>
<dbReference type="InterPro" id="IPR043519">
    <property type="entry name" value="NT_sf"/>
</dbReference>
<dbReference type="InterPro" id="IPR004811">
    <property type="entry name" value="RelA/Spo_fam"/>
</dbReference>
<evidence type="ECO:0000256" key="1">
    <source>
        <dbReference type="ARBA" id="ARBA00025704"/>
    </source>
</evidence>
<name>A0A1F5SMH8_9BACT</name>
<protein>
    <recommendedName>
        <fullName evidence="7">TGS domain-containing protein</fullName>
    </recommendedName>
</protein>
<dbReference type="Pfam" id="PF04607">
    <property type="entry name" value="RelA_SpoT"/>
    <property type="match status" value="1"/>
</dbReference>
<dbReference type="Gene3D" id="3.30.460.10">
    <property type="entry name" value="Beta Polymerase, domain 2"/>
    <property type="match status" value="1"/>
</dbReference>
<dbReference type="PROSITE" id="PS51831">
    <property type="entry name" value="HD"/>
    <property type="match status" value="1"/>
</dbReference>
<dbReference type="FunFam" id="3.10.20.30:FF:000002">
    <property type="entry name" value="GTP pyrophosphokinase (RelA/SpoT)"/>
    <property type="match status" value="1"/>
</dbReference>
<dbReference type="InterPro" id="IPR012676">
    <property type="entry name" value="TGS-like"/>
</dbReference>
<dbReference type="Gene3D" id="1.10.3210.10">
    <property type="entry name" value="Hypothetical protein af1432"/>
    <property type="match status" value="1"/>
</dbReference>
<dbReference type="FunFam" id="1.10.3210.10:FF:000001">
    <property type="entry name" value="GTP pyrophosphokinase RelA"/>
    <property type="match status" value="1"/>
</dbReference>
<evidence type="ECO:0000256" key="2">
    <source>
        <dbReference type="RuleBase" id="RU003847"/>
    </source>
</evidence>
<dbReference type="InterPro" id="IPR012675">
    <property type="entry name" value="Beta-grasp_dom_sf"/>
</dbReference>
<dbReference type="AlphaFoldDB" id="A0A1F5SMH8"/>
<feature type="domain" description="HD" evidence="3">
    <location>
        <begin position="44"/>
        <end position="142"/>
    </location>
</feature>
<dbReference type="Pfam" id="PF13328">
    <property type="entry name" value="HD_4"/>
    <property type="match status" value="1"/>
</dbReference>
<accession>A0A1F5SMH8</accession>
<dbReference type="SMART" id="SM00954">
    <property type="entry name" value="RelA_SpoT"/>
    <property type="match status" value="1"/>
</dbReference>
<dbReference type="CDD" id="cd00077">
    <property type="entry name" value="HDc"/>
    <property type="match status" value="1"/>
</dbReference>
<dbReference type="SUPFAM" id="SSF81271">
    <property type="entry name" value="TGS-like"/>
    <property type="match status" value="1"/>
</dbReference>
<comment type="similarity">
    <text evidence="2">Belongs to the relA/spoT family.</text>
</comment>
<dbReference type="Pfam" id="PF02824">
    <property type="entry name" value="TGS"/>
    <property type="match status" value="1"/>
</dbReference>
<proteinExistence type="inferred from homology"/>
<comment type="function">
    <text evidence="2">In eubacteria ppGpp (guanosine 3'-diphosphate 5'-diphosphate) is a mediator of the stringent response that coordinates a variety of cellular activities in response to changes in nutritional abundance.</text>
</comment>
<dbReference type="NCBIfam" id="TIGR00691">
    <property type="entry name" value="spoT_relA"/>
    <property type="match status" value="1"/>
</dbReference>
<organism evidence="5 6">
    <name type="scientific">Candidatus Falkowbacteria bacterium RIFOXYA2_FULL_47_9</name>
    <dbReference type="NCBI Taxonomy" id="1797995"/>
    <lineage>
        <taxon>Bacteria</taxon>
        <taxon>Candidatus Falkowiibacteriota</taxon>
    </lineage>
</organism>
<sequence length="484" mass="55753">MTIDQIITQVKKNYPQSDTDMLQLAYDFASKAHDGQKRKSGEPYIQHCLGTALTLADIRAETDVVVAGLLHDVPEDTSSTLADIEKNFGKKIASLVEGITKIGTIKYRGVTRYVENLKKMFIAMASDIRVLIIKFADRLNNLETLDALPEEKRLRIAAETMEIYVPIAALLGMWYFKHQMEDLCFQHLYPEEYKKLEYRYQIEQKLETKQFIQKTKNILLPKLSAEGMNVYIEGRFKSLYSIFQKMQKKERKFSEIYDVFALRIVTASIADCYRVIGIIHAIWKPKSQRFKDYIAVPKPNGYRALHTTVFGPGGKLTEFQVLTDKMYEESLYGIAAHWYYKNKKTNLEKQPRWITEILDIMRTAANEKEFVSDIKLSVFQNRIFVFTPKGDVIDLPEGATPIDFAYAVHTHIGNHCVGVLINDRMATLETRLRSGDVVEIITDKRRATPGRDWLKIATTQRARAKIKTALKEQGGRFSKLIPWR</sequence>
<dbReference type="GO" id="GO:0015969">
    <property type="term" value="P:guanosine tetraphosphate metabolic process"/>
    <property type="evidence" value="ECO:0007669"/>
    <property type="project" value="InterPro"/>
</dbReference>
<dbReference type="SUPFAM" id="SSF81301">
    <property type="entry name" value="Nucleotidyltransferase"/>
    <property type="match status" value="1"/>
</dbReference>
<dbReference type="FunFam" id="3.30.460.10:FF:000001">
    <property type="entry name" value="GTP pyrophosphokinase RelA"/>
    <property type="match status" value="1"/>
</dbReference>
<reference evidence="5 6" key="1">
    <citation type="journal article" date="2016" name="Nat. Commun.">
        <title>Thousands of microbial genomes shed light on interconnected biogeochemical processes in an aquifer system.</title>
        <authorList>
            <person name="Anantharaman K."/>
            <person name="Brown C.T."/>
            <person name="Hug L.A."/>
            <person name="Sharon I."/>
            <person name="Castelle C.J."/>
            <person name="Probst A.J."/>
            <person name="Thomas B.C."/>
            <person name="Singh A."/>
            <person name="Wilkins M.J."/>
            <person name="Karaoz U."/>
            <person name="Brodie E.L."/>
            <person name="Williams K.H."/>
            <person name="Hubbard S.S."/>
            <person name="Banfield J.F."/>
        </authorList>
    </citation>
    <scope>NUCLEOTIDE SEQUENCE [LARGE SCALE GENOMIC DNA]</scope>
</reference>
<dbReference type="STRING" id="1797995.A2242_02820"/>
<dbReference type="PANTHER" id="PTHR21262">
    <property type="entry name" value="GUANOSINE-3',5'-BIS DIPHOSPHATE 3'-PYROPHOSPHOHYDROLASE"/>
    <property type="match status" value="1"/>
</dbReference>
<dbReference type="SUPFAM" id="SSF109604">
    <property type="entry name" value="HD-domain/PDEase-like"/>
    <property type="match status" value="1"/>
</dbReference>
<evidence type="ECO:0000313" key="6">
    <source>
        <dbReference type="Proteomes" id="UP000178925"/>
    </source>
</evidence>
<evidence type="ECO:0000259" key="3">
    <source>
        <dbReference type="PROSITE" id="PS51831"/>
    </source>
</evidence>
<gene>
    <name evidence="5" type="ORF">A2242_02820</name>
</gene>
<dbReference type="GO" id="GO:0005886">
    <property type="term" value="C:plasma membrane"/>
    <property type="evidence" value="ECO:0007669"/>
    <property type="project" value="TreeGrafter"/>
</dbReference>
<evidence type="ECO:0008006" key="7">
    <source>
        <dbReference type="Google" id="ProtNLM"/>
    </source>
</evidence>
<dbReference type="SMART" id="SM00471">
    <property type="entry name" value="HDc"/>
    <property type="match status" value="1"/>
</dbReference>